<evidence type="ECO:0000313" key="3">
    <source>
        <dbReference type="EMBL" id="GAA0762006.1"/>
    </source>
</evidence>
<gene>
    <name evidence="3" type="ORF">GCM10009433_21980</name>
</gene>
<evidence type="ECO:0000256" key="1">
    <source>
        <dbReference type="SAM" id="MobiDB-lite"/>
    </source>
</evidence>
<organism evidence="3 4">
    <name type="scientific">Psychroflexus lacisalsi</name>
    <dbReference type="NCBI Taxonomy" id="503928"/>
    <lineage>
        <taxon>Bacteria</taxon>
        <taxon>Pseudomonadati</taxon>
        <taxon>Bacteroidota</taxon>
        <taxon>Flavobacteriia</taxon>
        <taxon>Flavobacteriales</taxon>
        <taxon>Flavobacteriaceae</taxon>
        <taxon>Psychroflexus</taxon>
    </lineage>
</organism>
<dbReference type="RefSeq" id="WP_224455060.1">
    <property type="nucleotide sequence ID" value="NZ_BAAAGG010000021.1"/>
</dbReference>
<keyword evidence="4" id="KW-1185">Reference proteome</keyword>
<protein>
    <submittedName>
        <fullName evidence="3">Transporter</fullName>
    </submittedName>
</protein>
<accession>A0ABP3VPP3</accession>
<dbReference type="Pfam" id="PF13557">
    <property type="entry name" value="Phenol_MetA_deg"/>
    <property type="match status" value="1"/>
</dbReference>
<feature type="region of interest" description="Disordered" evidence="1">
    <location>
        <begin position="309"/>
        <end position="328"/>
    </location>
</feature>
<feature type="signal peptide" evidence="2">
    <location>
        <begin position="1"/>
        <end position="18"/>
    </location>
</feature>
<evidence type="ECO:0000313" key="4">
    <source>
        <dbReference type="Proteomes" id="UP001500185"/>
    </source>
</evidence>
<dbReference type="InterPro" id="IPR025737">
    <property type="entry name" value="FApF"/>
</dbReference>
<sequence length="328" mass="37706">MKLRLIGLFLLASYTIQAQYTDMINSNRPGESFGAYSVGTNVLQFETGLAYGEDNHVFSLIPDRSQVDYQYQVRYGLFMEQLELILDGTFVNSEETLLRGGSQTTSNFSNFRSNTLGAKYLIYDPFIKREKDGPNLYSWKKNNRPQWSDLIPAVSVYAGVNLLFGENPFKFSGEPNVSPKAAIITQNNFGGGKWVLVSNFIVDKPTTDFPTYAGIFTLTHSIYARTGIFAEFQTYISDYYSDEIVRGGVAFLVNENLQVDVSGLVNFKDSPERWRAGIGVSYRIDMHDTDQYLFEDDNERDLFLEEQERRKKERQRMRRREQIDGRQQ</sequence>
<dbReference type="Proteomes" id="UP001500185">
    <property type="component" value="Unassembled WGS sequence"/>
</dbReference>
<reference evidence="4" key="1">
    <citation type="journal article" date="2019" name="Int. J. Syst. Evol. Microbiol.">
        <title>The Global Catalogue of Microorganisms (GCM) 10K type strain sequencing project: providing services to taxonomists for standard genome sequencing and annotation.</title>
        <authorList>
            <consortium name="The Broad Institute Genomics Platform"/>
            <consortium name="The Broad Institute Genome Sequencing Center for Infectious Disease"/>
            <person name="Wu L."/>
            <person name="Ma J."/>
        </authorList>
    </citation>
    <scope>NUCLEOTIDE SEQUENCE [LARGE SCALE GENOMIC DNA]</scope>
    <source>
        <strain evidence="4">JCM 16231</strain>
    </source>
</reference>
<keyword evidence="2" id="KW-0732">Signal</keyword>
<dbReference type="EMBL" id="BAAAGG010000021">
    <property type="protein sequence ID" value="GAA0762006.1"/>
    <property type="molecule type" value="Genomic_DNA"/>
</dbReference>
<evidence type="ECO:0000256" key="2">
    <source>
        <dbReference type="SAM" id="SignalP"/>
    </source>
</evidence>
<comment type="caution">
    <text evidence="3">The sequence shown here is derived from an EMBL/GenBank/DDBJ whole genome shotgun (WGS) entry which is preliminary data.</text>
</comment>
<name>A0ABP3VPP3_9FLAO</name>
<proteinExistence type="predicted"/>
<feature type="chain" id="PRO_5045475242" evidence="2">
    <location>
        <begin position="19"/>
        <end position="328"/>
    </location>
</feature>